<evidence type="ECO:0000313" key="7">
    <source>
        <dbReference type="EMBL" id="MDN5201939.1"/>
    </source>
</evidence>
<comment type="similarity">
    <text evidence="1">Belongs to the sigma-70 factor family. ECF subfamily.</text>
</comment>
<dbReference type="RefSeq" id="WP_346751963.1">
    <property type="nucleotide sequence ID" value="NZ_JAUJEA010000003.1"/>
</dbReference>
<evidence type="ECO:0000313" key="8">
    <source>
        <dbReference type="Proteomes" id="UP001172082"/>
    </source>
</evidence>
<dbReference type="InterPro" id="IPR013324">
    <property type="entry name" value="RNA_pol_sigma_r3/r4-like"/>
</dbReference>
<dbReference type="Pfam" id="PF08281">
    <property type="entry name" value="Sigma70_r4_2"/>
    <property type="match status" value="1"/>
</dbReference>
<dbReference type="InterPro" id="IPR013325">
    <property type="entry name" value="RNA_pol_sigma_r2"/>
</dbReference>
<sequence>MSLEDKFIEVVKENEGIIFKITTVYTNNADDQKDLYQEIVIQLWTAFRRFRNEAKVSTWIYRIALNTAITRIRKEKRKGDQVPIDQAILNYTENTNPEFEERLKILYRSIEALQELDKGIILLFLEDKSHEEISKIIGLSVSNVGTRLSRIRKKIKSQIANEQ</sequence>
<proteinExistence type="inferred from homology"/>
<dbReference type="EMBL" id="JAUJEA010000003">
    <property type="protein sequence ID" value="MDN5201939.1"/>
    <property type="molecule type" value="Genomic_DNA"/>
</dbReference>
<evidence type="ECO:0000256" key="4">
    <source>
        <dbReference type="ARBA" id="ARBA00023163"/>
    </source>
</evidence>
<evidence type="ECO:0000256" key="3">
    <source>
        <dbReference type="ARBA" id="ARBA00023082"/>
    </source>
</evidence>
<dbReference type="Gene3D" id="1.10.1740.10">
    <property type="match status" value="1"/>
</dbReference>
<dbReference type="InterPro" id="IPR013249">
    <property type="entry name" value="RNA_pol_sigma70_r4_t2"/>
</dbReference>
<dbReference type="SUPFAM" id="SSF88946">
    <property type="entry name" value="Sigma2 domain of RNA polymerase sigma factors"/>
    <property type="match status" value="1"/>
</dbReference>
<dbReference type="Pfam" id="PF04542">
    <property type="entry name" value="Sigma70_r2"/>
    <property type="match status" value="1"/>
</dbReference>
<keyword evidence="2" id="KW-0805">Transcription regulation</keyword>
<dbReference type="NCBIfam" id="TIGR02937">
    <property type="entry name" value="sigma70-ECF"/>
    <property type="match status" value="1"/>
</dbReference>
<evidence type="ECO:0000259" key="5">
    <source>
        <dbReference type="Pfam" id="PF04542"/>
    </source>
</evidence>
<evidence type="ECO:0000256" key="2">
    <source>
        <dbReference type="ARBA" id="ARBA00023015"/>
    </source>
</evidence>
<evidence type="ECO:0000259" key="6">
    <source>
        <dbReference type="Pfam" id="PF08281"/>
    </source>
</evidence>
<organism evidence="7 8">
    <name type="scientific">Splendidivirga corallicola</name>
    <dbReference type="NCBI Taxonomy" id="3051826"/>
    <lineage>
        <taxon>Bacteria</taxon>
        <taxon>Pseudomonadati</taxon>
        <taxon>Bacteroidota</taxon>
        <taxon>Cytophagia</taxon>
        <taxon>Cytophagales</taxon>
        <taxon>Splendidivirgaceae</taxon>
        <taxon>Splendidivirga</taxon>
    </lineage>
</organism>
<feature type="domain" description="RNA polymerase sigma factor 70 region 4 type 2" evidence="6">
    <location>
        <begin position="105"/>
        <end position="155"/>
    </location>
</feature>
<dbReference type="Proteomes" id="UP001172082">
    <property type="component" value="Unassembled WGS sequence"/>
</dbReference>
<evidence type="ECO:0000256" key="1">
    <source>
        <dbReference type="ARBA" id="ARBA00010641"/>
    </source>
</evidence>
<dbReference type="PANTHER" id="PTHR43133:SF45">
    <property type="entry name" value="RNA POLYMERASE ECF-TYPE SIGMA FACTOR"/>
    <property type="match status" value="1"/>
</dbReference>
<dbReference type="InterPro" id="IPR036388">
    <property type="entry name" value="WH-like_DNA-bd_sf"/>
</dbReference>
<reference evidence="7" key="1">
    <citation type="submission" date="2023-06" db="EMBL/GenBank/DDBJ databases">
        <title>Genomic of Parafulvivirga corallium.</title>
        <authorList>
            <person name="Wang G."/>
        </authorList>
    </citation>
    <scope>NUCLEOTIDE SEQUENCE</scope>
    <source>
        <strain evidence="7">BMA10</strain>
    </source>
</reference>
<keyword evidence="8" id="KW-1185">Reference proteome</keyword>
<dbReference type="InterPro" id="IPR039425">
    <property type="entry name" value="RNA_pol_sigma-70-like"/>
</dbReference>
<dbReference type="Gene3D" id="1.10.10.10">
    <property type="entry name" value="Winged helix-like DNA-binding domain superfamily/Winged helix DNA-binding domain"/>
    <property type="match status" value="1"/>
</dbReference>
<accession>A0ABT8KMI5</accession>
<keyword evidence="4" id="KW-0804">Transcription</keyword>
<dbReference type="SUPFAM" id="SSF88659">
    <property type="entry name" value="Sigma3 and sigma4 domains of RNA polymerase sigma factors"/>
    <property type="match status" value="1"/>
</dbReference>
<keyword evidence="3" id="KW-0731">Sigma factor</keyword>
<dbReference type="InterPro" id="IPR014284">
    <property type="entry name" value="RNA_pol_sigma-70_dom"/>
</dbReference>
<name>A0ABT8KMI5_9BACT</name>
<protein>
    <submittedName>
        <fullName evidence="7">Sigma-70 family RNA polymerase sigma factor</fullName>
    </submittedName>
</protein>
<comment type="caution">
    <text evidence="7">The sequence shown here is derived from an EMBL/GenBank/DDBJ whole genome shotgun (WGS) entry which is preliminary data.</text>
</comment>
<dbReference type="PANTHER" id="PTHR43133">
    <property type="entry name" value="RNA POLYMERASE ECF-TYPE SIGMA FACTO"/>
    <property type="match status" value="1"/>
</dbReference>
<feature type="domain" description="RNA polymerase sigma-70 region 2" evidence="5">
    <location>
        <begin position="11"/>
        <end position="77"/>
    </location>
</feature>
<dbReference type="InterPro" id="IPR007627">
    <property type="entry name" value="RNA_pol_sigma70_r2"/>
</dbReference>
<gene>
    <name evidence="7" type="ORF">QQ008_11210</name>
</gene>